<gene>
    <name evidence="4" type="primary">LOC110803090</name>
</gene>
<dbReference type="Pfam" id="PF14111">
    <property type="entry name" value="DUF4283"/>
    <property type="match status" value="1"/>
</dbReference>
<dbReference type="RefSeq" id="XP_056684327.1">
    <property type="nucleotide sequence ID" value="XM_056828349.1"/>
</dbReference>
<accession>A0ABM3QLU9</accession>
<dbReference type="Proteomes" id="UP000813463">
    <property type="component" value="Chromosome 5"/>
</dbReference>
<dbReference type="PANTHER" id="PTHR31286:SF167">
    <property type="entry name" value="OS09G0268800 PROTEIN"/>
    <property type="match status" value="1"/>
</dbReference>
<dbReference type="InterPro" id="IPR025558">
    <property type="entry name" value="DUF4283"/>
</dbReference>
<evidence type="ECO:0000313" key="4">
    <source>
        <dbReference type="RefSeq" id="XP_056684327.1"/>
    </source>
</evidence>
<evidence type="ECO:0000259" key="2">
    <source>
        <dbReference type="Pfam" id="PF14111"/>
    </source>
</evidence>
<sequence length="468" mass="50980">MAGDLTEIYGRLAINNDEEEVLDLGSIVTEENDDKVALMLVGRLLTDRPFNVDAFQQTIIQSWAMTGKAVVRSIGPNLFAFQFFHWRDKEKVILGGPWCFDNQLLILSEVTGDEPPTEVALNFSPFWVRIRNLPFNCRINAHVKAVAGCLGAVLEVEDDDVGIDKDRRVRVLLDVRKPLRRVKTIKNKRGMDVVVEFRQRRGIQMGVCLRASPRKGRTQQVAEVESLKAAKKVLFVAKNMMGEKGSTDSDGKGTKSVREEQVEGIQISKKNAMVNREVDEGEKSITNHVGRGREDTIVGVIAEGVQERGSTNKSSTEKDSGRRGANGEEVQEEVQSVEERGSAVSSMAFNIGQLGSKRGKIRKMKRIGEGGSIGGGGGVKQAAGGLTGGENEKDGGRTCIEKVGGGDTTGNYYHGAGEKRKGCMDGNDVVMSERCDVDRNVKLVFLGSEYNAGSQVAEIGSGQSREGQ</sequence>
<reference evidence="3" key="1">
    <citation type="journal article" date="2021" name="Nat. Commun.">
        <title>Genomic analyses provide insights into spinach domestication and the genetic basis of agronomic traits.</title>
        <authorList>
            <person name="Cai X."/>
            <person name="Sun X."/>
            <person name="Xu C."/>
            <person name="Sun H."/>
            <person name="Wang X."/>
            <person name="Ge C."/>
            <person name="Zhang Z."/>
            <person name="Wang Q."/>
            <person name="Fei Z."/>
            <person name="Jiao C."/>
            <person name="Wang Q."/>
        </authorList>
    </citation>
    <scope>NUCLEOTIDE SEQUENCE [LARGE SCALE GENOMIC DNA]</scope>
    <source>
        <strain evidence="3">cv. Varoflay</strain>
    </source>
</reference>
<proteinExistence type="predicted"/>
<protein>
    <recommendedName>
        <fullName evidence="2">DUF4283 domain-containing protein</fullName>
    </recommendedName>
</protein>
<keyword evidence="3" id="KW-1185">Reference proteome</keyword>
<reference evidence="4" key="2">
    <citation type="submission" date="2025-08" db="UniProtKB">
        <authorList>
            <consortium name="RefSeq"/>
        </authorList>
    </citation>
    <scope>IDENTIFICATION</scope>
    <source>
        <tissue evidence="4">Leaf</tissue>
    </source>
</reference>
<name>A0ABM3QLU9_SPIOL</name>
<organism evidence="3 4">
    <name type="scientific">Spinacia oleracea</name>
    <name type="common">Spinach</name>
    <dbReference type="NCBI Taxonomy" id="3562"/>
    <lineage>
        <taxon>Eukaryota</taxon>
        <taxon>Viridiplantae</taxon>
        <taxon>Streptophyta</taxon>
        <taxon>Embryophyta</taxon>
        <taxon>Tracheophyta</taxon>
        <taxon>Spermatophyta</taxon>
        <taxon>Magnoliopsida</taxon>
        <taxon>eudicotyledons</taxon>
        <taxon>Gunneridae</taxon>
        <taxon>Pentapetalae</taxon>
        <taxon>Caryophyllales</taxon>
        <taxon>Chenopodiaceae</taxon>
        <taxon>Chenopodioideae</taxon>
        <taxon>Anserineae</taxon>
        <taxon>Spinacia</taxon>
    </lineage>
</organism>
<feature type="region of interest" description="Disordered" evidence="1">
    <location>
        <begin position="302"/>
        <end position="342"/>
    </location>
</feature>
<feature type="compositionally biased region" description="Basic and acidic residues" evidence="1">
    <location>
        <begin position="315"/>
        <end position="326"/>
    </location>
</feature>
<evidence type="ECO:0000313" key="3">
    <source>
        <dbReference type="Proteomes" id="UP000813463"/>
    </source>
</evidence>
<dbReference type="InterPro" id="IPR040256">
    <property type="entry name" value="At4g02000-like"/>
</dbReference>
<evidence type="ECO:0000256" key="1">
    <source>
        <dbReference type="SAM" id="MobiDB-lite"/>
    </source>
</evidence>
<dbReference type="GeneID" id="110803090"/>
<feature type="domain" description="DUF4283" evidence="2">
    <location>
        <begin position="37"/>
        <end position="109"/>
    </location>
</feature>
<dbReference type="PANTHER" id="PTHR31286">
    <property type="entry name" value="GLYCINE-RICH CELL WALL STRUCTURAL PROTEIN 1.8-LIKE"/>
    <property type="match status" value="1"/>
</dbReference>